<evidence type="ECO:0000313" key="2">
    <source>
        <dbReference type="Proteomes" id="UP000324222"/>
    </source>
</evidence>
<dbReference type="EMBL" id="VSRR010000553">
    <property type="protein sequence ID" value="MPC16988.1"/>
    <property type="molecule type" value="Genomic_DNA"/>
</dbReference>
<organism evidence="1 2">
    <name type="scientific">Portunus trituberculatus</name>
    <name type="common">Swimming crab</name>
    <name type="synonym">Neptunus trituberculatus</name>
    <dbReference type="NCBI Taxonomy" id="210409"/>
    <lineage>
        <taxon>Eukaryota</taxon>
        <taxon>Metazoa</taxon>
        <taxon>Ecdysozoa</taxon>
        <taxon>Arthropoda</taxon>
        <taxon>Crustacea</taxon>
        <taxon>Multicrustacea</taxon>
        <taxon>Malacostraca</taxon>
        <taxon>Eumalacostraca</taxon>
        <taxon>Eucarida</taxon>
        <taxon>Decapoda</taxon>
        <taxon>Pleocyemata</taxon>
        <taxon>Brachyura</taxon>
        <taxon>Eubrachyura</taxon>
        <taxon>Portunoidea</taxon>
        <taxon>Portunidae</taxon>
        <taxon>Portuninae</taxon>
        <taxon>Portunus</taxon>
    </lineage>
</organism>
<protein>
    <submittedName>
        <fullName evidence="1">Uncharacterized protein</fullName>
    </submittedName>
</protein>
<proteinExistence type="predicted"/>
<sequence length="103" mass="11270">MEVAVNGSAWRPSKPYSLLILPCHSPFSPPYPFIRVLIPCLATCSSRQEVNTLKMATGWTRSCFCLYAPSTKVSSPSTVCSPLGSSHRSHLSLRNNLFIVSAI</sequence>
<evidence type="ECO:0000313" key="1">
    <source>
        <dbReference type="EMBL" id="MPC16988.1"/>
    </source>
</evidence>
<dbReference type="Proteomes" id="UP000324222">
    <property type="component" value="Unassembled WGS sequence"/>
</dbReference>
<accession>A0A5B7D6S2</accession>
<gene>
    <name evidence="1" type="ORF">E2C01_009833</name>
</gene>
<reference evidence="1 2" key="1">
    <citation type="submission" date="2019-05" db="EMBL/GenBank/DDBJ databases">
        <title>Another draft genome of Portunus trituberculatus and its Hox gene families provides insights of decapod evolution.</title>
        <authorList>
            <person name="Jeong J.-H."/>
            <person name="Song I."/>
            <person name="Kim S."/>
            <person name="Choi T."/>
            <person name="Kim D."/>
            <person name="Ryu S."/>
            <person name="Kim W."/>
        </authorList>
    </citation>
    <scope>NUCLEOTIDE SEQUENCE [LARGE SCALE GENOMIC DNA]</scope>
    <source>
        <tissue evidence="1">Muscle</tissue>
    </source>
</reference>
<comment type="caution">
    <text evidence="1">The sequence shown here is derived from an EMBL/GenBank/DDBJ whole genome shotgun (WGS) entry which is preliminary data.</text>
</comment>
<dbReference type="AlphaFoldDB" id="A0A5B7D6S2"/>
<keyword evidence="2" id="KW-1185">Reference proteome</keyword>
<name>A0A5B7D6S2_PORTR</name>